<proteinExistence type="predicted"/>
<keyword evidence="2" id="KW-1185">Reference proteome</keyword>
<reference evidence="1" key="2">
    <citation type="submission" date="2018-03" db="EMBL/GenBank/DDBJ databases">
        <title>The Triticum urartu genome reveals the dynamic nature of wheat genome evolution.</title>
        <authorList>
            <person name="Ling H."/>
            <person name="Ma B."/>
            <person name="Shi X."/>
            <person name="Liu H."/>
            <person name="Dong L."/>
            <person name="Sun H."/>
            <person name="Cao Y."/>
            <person name="Gao Q."/>
            <person name="Zheng S."/>
            <person name="Li Y."/>
            <person name="Yu Y."/>
            <person name="Du H."/>
            <person name="Qi M."/>
            <person name="Li Y."/>
            <person name="Yu H."/>
            <person name="Cui Y."/>
            <person name="Wang N."/>
            <person name="Chen C."/>
            <person name="Wu H."/>
            <person name="Zhao Y."/>
            <person name="Zhang J."/>
            <person name="Li Y."/>
            <person name="Zhou W."/>
            <person name="Zhang B."/>
            <person name="Hu W."/>
            <person name="Eijk M."/>
            <person name="Tang J."/>
            <person name="Witsenboer H."/>
            <person name="Zhao S."/>
            <person name="Li Z."/>
            <person name="Zhang A."/>
            <person name="Wang D."/>
            <person name="Liang C."/>
        </authorList>
    </citation>
    <scope>NUCLEOTIDE SEQUENCE [LARGE SCALE GENOMIC DNA]</scope>
    <source>
        <strain evidence="1">cv. G1812</strain>
    </source>
</reference>
<evidence type="ECO:0000313" key="1">
    <source>
        <dbReference type="EnsemblPlants" id="TuG1812G0600000422.01.T01.cds240291"/>
    </source>
</evidence>
<dbReference type="EnsemblPlants" id="TuG1812G0600000422.01.T01">
    <property type="protein sequence ID" value="TuG1812G0600000422.01.T01.cds240291"/>
    <property type="gene ID" value="TuG1812G0600000422.01"/>
</dbReference>
<dbReference type="Gramene" id="TuG1812G0600000422.01.T01">
    <property type="protein sequence ID" value="TuG1812G0600000422.01.T01.cds240291"/>
    <property type="gene ID" value="TuG1812G0600000422.01"/>
</dbReference>
<sequence length="94" mass="10495">MLESLLNPMPASFIHLGFSVRVGGIVAPAWAVTFQLDFLQPHSLFDDKPYIGCHLVFLLEPGHLEQIQVQVLKILGWLPHHVGLLSNILRSSET</sequence>
<dbReference type="Proteomes" id="UP000015106">
    <property type="component" value="Chromosome 6"/>
</dbReference>
<name>A0A8R7QPM4_TRIUA</name>
<accession>A0A8R7QPM4</accession>
<evidence type="ECO:0000313" key="2">
    <source>
        <dbReference type="Proteomes" id="UP000015106"/>
    </source>
</evidence>
<reference evidence="2" key="1">
    <citation type="journal article" date="2013" name="Nature">
        <title>Draft genome of the wheat A-genome progenitor Triticum urartu.</title>
        <authorList>
            <person name="Ling H.Q."/>
            <person name="Zhao S."/>
            <person name="Liu D."/>
            <person name="Wang J."/>
            <person name="Sun H."/>
            <person name="Zhang C."/>
            <person name="Fan H."/>
            <person name="Li D."/>
            <person name="Dong L."/>
            <person name="Tao Y."/>
            <person name="Gao C."/>
            <person name="Wu H."/>
            <person name="Li Y."/>
            <person name="Cui Y."/>
            <person name="Guo X."/>
            <person name="Zheng S."/>
            <person name="Wang B."/>
            <person name="Yu K."/>
            <person name="Liang Q."/>
            <person name="Yang W."/>
            <person name="Lou X."/>
            <person name="Chen J."/>
            <person name="Feng M."/>
            <person name="Jian J."/>
            <person name="Zhang X."/>
            <person name="Luo G."/>
            <person name="Jiang Y."/>
            <person name="Liu J."/>
            <person name="Wang Z."/>
            <person name="Sha Y."/>
            <person name="Zhang B."/>
            <person name="Wu H."/>
            <person name="Tang D."/>
            <person name="Shen Q."/>
            <person name="Xue P."/>
            <person name="Zou S."/>
            <person name="Wang X."/>
            <person name="Liu X."/>
            <person name="Wang F."/>
            <person name="Yang Y."/>
            <person name="An X."/>
            <person name="Dong Z."/>
            <person name="Zhang K."/>
            <person name="Zhang X."/>
            <person name="Luo M.C."/>
            <person name="Dvorak J."/>
            <person name="Tong Y."/>
            <person name="Wang J."/>
            <person name="Yang H."/>
            <person name="Li Z."/>
            <person name="Wang D."/>
            <person name="Zhang A."/>
            <person name="Wang J."/>
        </authorList>
    </citation>
    <scope>NUCLEOTIDE SEQUENCE</scope>
    <source>
        <strain evidence="2">cv. G1812</strain>
    </source>
</reference>
<dbReference type="AlphaFoldDB" id="A0A8R7QPM4"/>
<organism evidence="1 2">
    <name type="scientific">Triticum urartu</name>
    <name type="common">Red wild einkorn</name>
    <name type="synonym">Crithodium urartu</name>
    <dbReference type="NCBI Taxonomy" id="4572"/>
    <lineage>
        <taxon>Eukaryota</taxon>
        <taxon>Viridiplantae</taxon>
        <taxon>Streptophyta</taxon>
        <taxon>Embryophyta</taxon>
        <taxon>Tracheophyta</taxon>
        <taxon>Spermatophyta</taxon>
        <taxon>Magnoliopsida</taxon>
        <taxon>Liliopsida</taxon>
        <taxon>Poales</taxon>
        <taxon>Poaceae</taxon>
        <taxon>BOP clade</taxon>
        <taxon>Pooideae</taxon>
        <taxon>Triticodae</taxon>
        <taxon>Triticeae</taxon>
        <taxon>Triticinae</taxon>
        <taxon>Triticum</taxon>
    </lineage>
</organism>
<reference evidence="1" key="3">
    <citation type="submission" date="2022-06" db="UniProtKB">
        <authorList>
            <consortium name="EnsemblPlants"/>
        </authorList>
    </citation>
    <scope>IDENTIFICATION</scope>
</reference>
<protein>
    <submittedName>
        <fullName evidence="1">Uncharacterized protein</fullName>
    </submittedName>
</protein>